<name>A0A5J5GIB6_9RHOB</name>
<keyword evidence="2" id="KW-1185">Reference proteome</keyword>
<sequence>MDLPPLRILIAEPTRVVAMDLRDEIMEHCPTADIVLVHDTHARLPEGGADLVIWGLGRATEELRDLFDAARARAMRTVYLILDGRRSDEDLPVGVWKMHSPFDASDVIDHVDACLSSERAERPARI</sequence>
<comment type="caution">
    <text evidence="1">The sequence shown here is derived from an EMBL/GenBank/DDBJ whole genome shotgun (WGS) entry which is preliminary data.</text>
</comment>
<accession>A0A5J5GIB6</accession>
<dbReference type="RefSeq" id="WP_150445234.1">
    <property type="nucleotide sequence ID" value="NZ_VYQE01000003.1"/>
</dbReference>
<dbReference type="EMBL" id="VYQE01000003">
    <property type="protein sequence ID" value="KAA9007951.1"/>
    <property type="molecule type" value="Genomic_DNA"/>
</dbReference>
<gene>
    <name evidence="1" type="ORF">F3S47_10565</name>
</gene>
<dbReference type="AlphaFoldDB" id="A0A5J5GIB6"/>
<evidence type="ECO:0000313" key="2">
    <source>
        <dbReference type="Proteomes" id="UP000326554"/>
    </source>
</evidence>
<evidence type="ECO:0008006" key="3">
    <source>
        <dbReference type="Google" id="ProtNLM"/>
    </source>
</evidence>
<protein>
    <recommendedName>
        <fullName evidence="3">Response regulatory domain-containing protein</fullName>
    </recommendedName>
</protein>
<proteinExistence type="predicted"/>
<organism evidence="1 2">
    <name type="scientific">Histidinibacterium aquaticum</name>
    <dbReference type="NCBI Taxonomy" id="2613962"/>
    <lineage>
        <taxon>Bacteria</taxon>
        <taxon>Pseudomonadati</taxon>
        <taxon>Pseudomonadota</taxon>
        <taxon>Alphaproteobacteria</taxon>
        <taxon>Rhodobacterales</taxon>
        <taxon>Paracoccaceae</taxon>
        <taxon>Histidinibacterium</taxon>
    </lineage>
</organism>
<evidence type="ECO:0000313" key="1">
    <source>
        <dbReference type="EMBL" id="KAA9007951.1"/>
    </source>
</evidence>
<dbReference type="Proteomes" id="UP000326554">
    <property type="component" value="Unassembled WGS sequence"/>
</dbReference>
<reference evidence="1 2" key="1">
    <citation type="submission" date="2019-09" db="EMBL/GenBank/DDBJ databases">
        <authorList>
            <person name="Park J.-S."/>
            <person name="Choi H.-J."/>
        </authorList>
    </citation>
    <scope>NUCLEOTIDE SEQUENCE [LARGE SCALE GENOMIC DNA]</scope>
    <source>
        <strain evidence="1 2">176SS1-4</strain>
    </source>
</reference>